<dbReference type="NCBIfam" id="TIGR01493">
    <property type="entry name" value="HAD-SF-IA-v2"/>
    <property type="match status" value="1"/>
</dbReference>
<dbReference type="VEuPathDB" id="FungiDB:EYZ11_010550"/>
<dbReference type="RefSeq" id="XP_033423217.1">
    <property type="nucleotide sequence ID" value="XM_033575199.1"/>
</dbReference>
<dbReference type="EMBL" id="QUQM01000005">
    <property type="protein sequence ID" value="KAA8643856.1"/>
    <property type="molecule type" value="Genomic_DNA"/>
</dbReference>
<comment type="caution">
    <text evidence="4">The sequence shown here is derived from an EMBL/GenBank/DDBJ whole genome shotgun (WGS) entry which is preliminary data.</text>
</comment>
<evidence type="ECO:0000259" key="3">
    <source>
        <dbReference type="Pfam" id="PF05699"/>
    </source>
</evidence>
<dbReference type="InterPro" id="IPR051540">
    <property type="entry name" value="S-2-haloacid_dehalogenase"/>
</dbReference>
<feature type="domain" description="HAT C-terminal dimerisation" evidence="3">
    <location>
        <begin position="28"/>
        <end position="103"/>
    </location>
</feature>
<dbReference type="InterPro" id="IPR008906">
    <property type="entry name" value="HATC_C_dom"/>
</dbReference>
<dbReference type="Pfam" id="PF13419">
    <property type="entry name" value="HAD_2"/>
    <property type="match status" value="1"/>
</dbReference>
<name>A0A5M9MDN7_9EURO</name>
<accession>A0A5M9MDN7</accession>
<sequence>MSTSPASDFDMIASPTLPGRSTASQRDELAMYLSCGPTIRGQSSITAFWREHEHDFPALTSLARDVLSIPATDAGVERLFNSARDICHFRRGSLKATTMLLLMMFACSSKGALKTLEDLEPISDDDHEEGVEIDGDDDMFPEQGQIGQIMGYMLHAAFGREKPEKSINQWVAHDYHLPWIPHGRTRRALQDQVRYLSADVRARVSDMSTSSWQEIAEEWHRSYMNFGDTYDTSKPFVSVDEYNRISLENILIKWLLRDLFNEDDLKNLTLAWHRLDSYSDSVPGLSLLSTKFLTSTLSNGNVKLLEDLQEHNSLPFKHITSAEHFGAYKPSPEVYYGAARRFGLKNSQCCLVAAHLEDLQAAKNCGFQTIYLERDLEEAWNSRDVARAREEGFVDHWVEVGGSGLIEVARYFGIESGF</sequence>
<dbReference type="VEuPathDB" id="FungiDB:EYZ11_010548"/>
<evidence type="ECO:0000313" key="5">
    <source>
        <dbReference type="Proteomes" id="UP000324241"/>
    </source>
</evidence>
<organism evidence="4 5">
    <name type="scientific">Aspergillus tanneri</name>
    <dbReference type="NCBI Taxonomy" id="1220188"/>
    <lineage>
        <taxon>Eukaryota</taxon>
        <taxon>Fungi</taxon>
        <taxon>Dikarya</taxon>
        <taxon>Ascomycota</taxon>
        <taxon>Pezizomycotina</taxon>
        <taxon>Eurotiomycetes</taxon>
        <taxon>Eurotiomycetidae</taxon>
        <taxon>Eurotiales</taxon>
        <taxon>Aspergillaceae</taxon>
        <taxon>Aspergillus</taxon>
        <taxon>Aspergillus subgen. Circumdati</taxon>
    </lineage>
</organism>
<dbReference type="SUPFAM" id="SSF53098">
    <property type="entry name" value="Ribonuclease H-like"/>
    <property type="match status" value="1"/>
</dbReference>
<dbReference type="InterPro" id="IPR012337">
    <property type="entry name" value="RNaseH-like_sf"/>
</dbReference>
<dbReference type="GO" id="GO:0046983">
    <property type="term" value="F:protein dimerization activity"/>
    <property type="evidence" value="ECO:0007669"/>
    <property type="project" value="InterPro"/>
</dbReference>
<dbReference type="InterPro" id="IPR041492">
    <property type="entry name" value="HAD_2"/>
</dbReference>
<dbReference type="Pfam" id="PF05699">
    <property type="entry name" value="Dimer_Tnp_hAT"/>
    <property type="match status" value="1"/>
</dbReference>
<dbReference type="InterPro" id="IPR023198">
    <property type="entry name" value="PGP-like_dom2"/>
</dbReference>
<dbReference type="PANTHER" id="PTHR43316:SF3">
    <property type="entry name" value="HALOACID DEHALOGENASE, TYPE II (AFU_ORTHOLOGUE AFUA_2G07750)-RELATED"/>
    <property type="match status" value="1"/>
</dbReference>
<dbReference type="PANTHER" id="PTHR43316">
    <property type="entry name" value="HYDROLASE, HALOACID DELAHOGENASE-RELATED"/>
    <property type="match status" value="1"/>
</dbReference>
<dbReference type="Gene3D" id="3.40.50.1000">
    <property type="entry name" value="HAD superfamily/HAD-like"/>
    <property type="match status" value="1"/>
</dbReference>
<proteinExistence type="predicted"/>
<protein>
    <recommendedName>
        <fullName evidence="3">HAT C-terminal dimerisation domain-containing protein</fullName>
    </recommendedName>
</protein>
<dbReference type="GO" id="GO:0016791">
    <property type="term" value="F:phosphatase activity"/>
    <property type="evidence" value="ECO:0007669"/>
    <property type="project" value="UniProtKB-ARBA"/>
</dbReference>
<dbReference type="InterPro" id="IPR036412">
    <property type="entry name" value="HAD-like_sf"/>
</dbReference>
<dbReference type="SUPFAM" id="SSF56784">
    <property type="entry name" value="HAD-like"/>
    <property type="match status" value="1"/>
</dbReference>
<dbReference type="InterPro" id="IPR023214">
    <property type="entry name" value="HAD_sf"/>
</dbReference>
<keyword evidence="1" id="KW-0378">Hydrolase</keyword>
<evidence type="ECO:0000313" key="4">
    <source>
        <dbReference type="EMBL" id="KAA8643856.1"/>
    </source>
</evidence>
<reference evidence="4 5" key="1">
    <citation type="submission" date="2019-08" db="EMBL/GenBank/DDBJ databases">
        <title>The genome sequence of a newly discovered highly antifungal drug resistant Aspergillus species, Aspergillus tanneri NIH 1004.</title>
        <authorList>
            <person name="Mounaud S."/>
            <person name="Singh I."/>
            <person name="Joardar V."/>
            <person name="Pakala S."/>
            <person name="Pakala S."/>
            <person name="Venepally P."/>
            <person name="Chung J.K."/>
            <person name="Losada L."/>
            <person name="Nierman W.C."/>
        </authorList>
    </citation>
    <scope>NUCLEOTIDE SEQUENCE [LARGE SCALE GENOMIC DNA]</scope>
    <source>
        <strain evidence="4 5">NIH1004</strain>
    </source>
</reference>
<dbReference type="OrthoDB" id="40579at2759"/>
<dbReference type="InterPro" id="IPR006439">
    <property type="entry name" value="HAD-SF_hydro_IA"/>
</dbReference>
<dbReference type="Gene3D" id="1.10.150.240">
    <property type="entry name" value="Putative phosphatase, domain 2"/>
    <property type="match status" value="1"/>
</dbReference>
<evidence type="ECO:0000256" key="2">
    <source>
        <dbReference type="SAM" id="MobiDB-lite"/>
    </source>
</evidence>
<gene>
    <name evidence="4" type="ORF">ATNIH1004_010631</name>
</gene>
<dbReference type="AlphaFoldDB" id="A0A5M9MDN7"/>
<dbReference type="Proteomes" id="UP000324241">
    <property type="component" value="Unassembled WGS sequence"/>
</dbReference>
<feature type="region of interest" description="Disordered" evidence="2">
    <location>
        <begin position="1"/>
        <end position="22"/>
    </location>
</feature>
<dbReference type="GeneID" id="54333332"/>
<evidence type="ECO:0000256" key="1">
    <source>
        <dbReference type="ARBA" id="ARBA00022801"/>
    </source>
</evidence>